<organism evidence="1 2">
    <name type="scientific">Jaapia argillacea MUCL 33604</name>
    <dbReference type="NCBI Taxonomy" id="933084"/>
    <lineage>
        <taxon>Eukaryota</taxon>
        <taxon>Fungi</taxon>
        <taxon>Dikarya</taxon>
        <taxon>Basidiomycota</taxon>
        <taxon>Agaricomycotina</taxon>
        <taxon>Agaricomycetes</taxon>
        <taxon>Agaricomycetidae</taxon>
        <taxon>Jaapiales</taxon>
        <taxon>Jaapiaceae</taxon>
        <taxon>Jaapia</taxon>
    </lineage>
</organism>
<accession>A0A067PP37</accession>
<evidence type="ECO:0000313" key="1">
    <source>
        <dbReference type="EMBL" id="KDQ53062.1"/>
    </source>
</evidence>
<dbReference type="Proteomes" id="UP000027265">
    <property type="component" value="Unassembled WGS sequence"/>
</dbReference>
<gene>
    <name evidence="1" type="ORF">JAAARDRAFT_61610</name>
</gene>
<name>A0A067PP37_9AGAM</name>
<keyword evidence="2" id="KW-1185">Reference proteome</keyword>
<dbReference type="EMBL" id="KL197736">
    <property type="protein sequence ID" value="KDQ53062.1"/>
    <property type="molecule type" value="Genomic_DNA"/>
</dbReference>
<reference evidence="2" key="1">
    <citation type="journal article" date="2014" name="Proc. Natl. Acad. Sci. U.S.A.">
        <title>Extensive sampling of basidiomycete genomes demonstrates inadequacy of the white-rot/brown-rot paradigm for wood decay fungi.</title>
        <authorList>
            <person name="Riley R."/>
            <person name="Salamov A.A."/>
            <person name="Brown D.W."/>
            <person name="Nagy L.G."/>
            <person name="Floudas D."/>
            <person name="Held B.W."/>
            <person name="Levasseur A."/>
            <person name="Lombard V."/>
            <person name="Morin E."/>
            <person name="Otillar R."/>
            <person name="Lindquist E.A."/>
            <person name="Sun H."/>
            <person name="LaButti K.M."/>
            <person name="Schmutz J."/>
            <person name="Jabbour D."/>
            <person name="Luo H."/>
            <person name="Baker S.E."/>
            <person name="Pisabarro A.G."/>
            <person name="Walton J.D."/>
            <person name="Blanchette R.A."/>
            <person name="Henrissat B."/>
            <person name="Martin F."/>
            <person name="Cullen D."/>
            <person name="Hibbett D.S."/>
            <person name="Grigoriev I.V."/>
        </authorList>
    </citation>
    <scope>NUCLEOTIDE SEQUENCE [LARGE SCALE GENOMIC DNA]</scope>
    <source>
        <strain evidence="2">MUCL 33604</strain>
    </source>
</reference>
<dbReference type="InParanoid" id="A0A067PP37"/>
<dbReference type="HOGENOM" id="CLU_2413557_0_0_1"/>
<sequence>MWTGSGWLWLNLSAQTDDVDVTDAKVYERRGWGADEQFEVNEGRYGRLALRKAYSLFQLVPASKLTLSLGYTFLQRPMQESKRDQKSIWRPR</sequence>
<protein>
    <submittedName>
        <fullName evidence="1">Uncharacterized protein</fullName>
    </submittedName>
</protein>
<dbReference type="AlphaFoldDB" id="A0A067PP37"/>
<proteinExistence type="predicted"/>
<evidence type="ECO:0000313" key="2">
    <source>
        <dbReference type="Proteomes" id="UP000027265"/>
    </source>
</evidence>